<evidence type="ECO:0000256" key="1">
    <source>
        <dbReference type="SAM" id="Phobius"/>
    </source>
</evidence>
<keyword evidence="1" id="KW-1133">Transmembrane helix</keyword>
<reference evidence="2 3" key="1">
    <citation type="submission" date="2019-06" db="EMBL/GenBank/DDBJ databases">
        <title>Sequencing the genomes of 1000 actinobacteria strains.</title>
        <authorList>
            <person name="Klenk H.-P."/>
        </authorList>
    </citation>
    <scope>NUCLEOTIDE SEQUENCE [LARGE SCALE GENOMIC DNA]</scope>
    <source>
        <strain evidence="2 3">DSM 103495</strain>
    </source>
</reference>
<gene>
    <name evidence="2" type="ORF">FB390_0143</name>
</gene>
<keyword evidence="3" id="KW-1185">Reference proteome</keyword>
<evidence type="ECO:0000313" key="3">
    <source>
        <dbReference type="Proteomes" id="UP000316331"/>
    </source>
</evidence>
<comment type="caution">
    <text evidence="2">The sequence shown here is derived from an EMBL/GenBank/DDBJ whole genome shotgun (WGS) entry which is preliminary data.</text>
</comment>
<keyword evidence="1" id="KW-0472">Membrane</keyword>
<dbReference type="AlphaFoldDB" id="A0A543F465"/>
<keyword evidence="1" id="KW-0812">Transmembrane</keyword>
<feature type="transmembrane region" description="Helical" evidence="1">
    <location>
        <begin position="9"/>
        <end position="26"/>
    </location>
</feature>
<name>A0A543F465_9NOCA</name>
<sequence length="73" mass="7896">MALLQNDPLVHIALTAMIAAILAVGLHQGREVTTPSYGNRRESYGGYLILGNRPLTTVESISLSTVVKGWFRG</sequence>
<proteinExistence type="predicted"/>
<organism evidence="2 3">
    <name type="scientific">Nocardia bhagyanarayanae</name>
    <dbReference type="NCBI Taxonomy" id="1215925"/>
    <lineage>
        <taxon>Bacteria</taxon>
        <taxon>Bacillati</taxon>
        <taxon>Actinomycetota</taxon>
        <taxon>Actinomycetes</taxon>
        <taxon>Mycobacteriales</taxon>
        <taxon>Nocardiaceae</taxon>
        <taxon>Nocardia</taxon>
    </lineage>
</organism>
<accession>A0A543F465</accession>
<protein>
    <submittedName>
        <fullName evidence="2">Uncharacterized protein</fullName>
    </submittedName>
</protein>
<dbReference type="Proteomes" id="UP000316331">
    <property type="component" value="Unassembled WGS sequence"/>
</dbReference>
<dbReference type="EMBL" id="VFPG01000001">
    <property type="protein sequence ID" value="TQM28570.1"/>
    <property type="molecule type" value="Genomic_DNA"/>
</dbReference>
<evidence type="ECO:0000313" key="2">
    <source>
        <dbReference type="EMBL" id="TQM28570.1"/>
    </source>
</evidence>